<evidence type="ECO:0000256" key="2">
    <source>
        <dbReference type="ARBA" id="ARBA00009409"/>
    </source>
</evidence>
<evidence type="ECO:0000256" key="11">
    <source>
        <dbReference type="ARBA" id="ARBA00044632"/>
    </source>
</evidence>
<gene>
    <name evidence="13" type="ORF">S01H1_50520</name>
</gene>
<sequence length="218" mass="25455">MPELPEVETVVRYIHPKIVGKTIQKVVPQNNYDKVFATHTVRQFNKLLTGQVIKNVMRRGKFIVFNLDRGHLLIHLRMTGRILLKLSEDDKPKHLTAIIYFKDKSSLYFKDYRKFGRLYYYDSLDYINNKLGIEPLSKSFTGDWLFKNLQNYKRQLKPLLLDQGFIAGLGNIYVDEALWFAKLHPQQICLSVSRKKSDILHSAIQRLLQTAIDNQGTT</sequence>
<comment type="catalytic activity">
    <reaction evidence="1">
        <text>Hydrolysis of DNA containing ring-opened 7-methylguanine residues, releasing 2,6-diamino-4-hydroxy-5-(N-methyl)formamidopyrimidine.</text>
        <dbReference type="EC" id="3.2.2.23"/>
    </reaction>
</comment>
<dbReference type="GO" id="GO:0034039">
    <property type="term" value="F:8-oxo-7,8-dihydroguanine DNA N-glycosylase activity"/>
    <property type="evidence" value="ECO:0007669"/>
    <property type="project" value="TreeGrafter"/>
</dbReference>
<dbReference type="GO" id="GO:0003684">
    <property type="term" value="F:damaged DNA binding"/>
    <property type="evidence" value="ECO:0007669"/>
    <property type="project" value="InterPro"/>
</dbReference>
<dbReference type="GO" id="GO:0006284">
    <property type="term" value="P:base-excision repair"/>
    <property type="evidence" value="ECO:0007669"/>
    <property type="project" value="InterPro"/>
</dbReference>
<keyword evidence="4" id="KW-0227">DNA damage</keyword>
<feature type="domain" description="Formamidopyrimidine-DNA glycosylase catalytic" evidence="12">
    <location>
        <begin position="2"/>
        <end position="116"/>
    </location>
</feature>
<reference evidence="13" key="1">
    <citation type="journal article" date="2014" name="Front. Microbiol.">
        <title>High frequency of phylogenetically diverse reductive dehalogenase-homologous genes in deep subseafloor sedimentary metagenomes.</title>
        <authorList>
            <person name="Kawai M."/>
            <person name="Futagami T."/>
            <person name="Toyoda A."/>
            <person name="Takaki Y."/>
            <person name="Nishi S."/>
            <person name="Hori S."/>
            <person name="Arai W."/>
            <person name="Tsubouchi T."/>
            <person name="Morono Y."/>
            <person name="Uchiyama I."/>
            <person name="Ito T."/>
            <person name="Fujiyama A."/>
            <person name="Inagaki F."/>
            <person name="Takami H."/>
        </authorList>
    </citation>
    <scope>NUCLEOTIDE SEQUENCE</scope>
    <source>
        <strain evidence="13">Expedition CK06-06</strain>
    </source>
</reference>
<comment type="similarity">
    <text evidence="2">Belongs to the FPG family.</text>
</comment>
<organism evidence="13">
    <name type="scientific">marine sediment metagenome</name>
    <dbReference type="NCBI Taxonomy" id="412755"/>
    <lineage>
        <taxon>unclassified sequences</taxon>
        <taxon>metagenomes</taxon>
        <taxon>ecological metagenomes</taxon>
    </lineage>
</organism>
<comment type="subunit">
    <text evidence="3">Monomer.</text>
</comment>
<evidence type="ECO:0000256" key="1">
    <source>
        <dbReference type="ARBA" id="ARBA00001668"/>
    </source>
</evidence>
<keyword evidence="5" id="KW-0378">Hydrolase</keyword>
<dbReference type="InterPro" id="IPR015886">
    <property type="entry name" value="H2TH_FPG"/>
</dbReference>
<dbReference type="PANTHER" id="PTHR22993">
    <property type="entry name" value="FORMAMIDOPYRIMIDINE-DNA GLYCOSYLASE"/>
    <property type="match status" value="1"/>
</dbReference>
<dbReference type="PANTHER" id="PTHR22993:SF9">
    <property type="entry name" value="FORMAMIDOPYRIMIDINE-DNA GLYCOSYLASE"/>
    <property type="match status" value="1"/>
</dbReference>
<keyword evidence="6" id="KW-0238">DNA-binding</keyword>
<evidence type="ECO:0000256" key="5">
    <source>
        <dbReference type="ARBA" id="ARBA00022801"/>
    </source>
</evidence>
<dbReference type="PROSITE" id="PS51068">
    <property type="entry name" value="FPG_CAT"/>
    <property type="match status" value="1"/>
</dbReference>
<comment type="catalytic activity">
    <reaction evidence="11">
        <text>2'-deoxyribonucleotide-(2'-deoxyribose 5'-phosphate)-2'-deoxyribonucleotide-DNA = a 3'-end 2'-deoxyribonucleotide-(2,3-dehydro-2,3-deoxyribose 5'-phosphate)-DNA + a 5'-end 5'-phospho-2'-deoxyribonucleoside-DNA + H(+)</text>
        <dbReference type="Rhea" id="RHEA:66592"/>
        <dbReference type="Rhea" id="RHEA-COMP:13180"/>
        <dbReference type="Rhea" id="RHEA-COMP:16897"/>
        <dbReference type="Rhea" id="RHEA-COMP:17067"/>
        <dbReference type="ChEBI" id="CHEBI:15378"/>
        <dbReference type="ChEBI" id="CHEBI:136412"/>
        <dbReference type="ChEBI" id="CHEBI:157695"/>
        <dbReference type="ChEBI" id="CHEBI:167181"/>
        <dbReference type="EC" id="4.2.99.18"/>
    </reaction>
</comment>
<evidence type="ECO:0000256" key="9">
    <source>
        <dbReference type="ARBA" id="ARBA00023268"/>
    </source>
</evidence>
<dbReference type="Gene3D" id="1.10.8.50">
    <property type="match status" value="1"/>
</dbReference>
<comment type="caution">
    <text evidence="13">The sequence shown here is derived from an EMBL/GenBank/DDBJ whole genome shotgun (WGS) entry which is preliminary data.</text>
</comment>
<keyword evidence="10" id="KW-0326">Glycosidase</keyword>
<dbReference type="InterPro" id="IPR020629">
    <property type="entry name" value="FPG_Glyclase"/>
</dbReference>
<dbReference type="InterPro" id="IPR012319">
    <property type="entry name" value="FPG_cat"/>
</dbReference>
<evidence type="ECO:0000256" key="7">
    <source>
        <dbReference type="ARBA" id="ARBA00023204"/>
    </source>
</evidence>
<evidence type="ECO:0000256" key="4">
    <source>
        <dbReference type="ARBA" id="ARBA00022763"/>
    </source>
</evidence>
<evidence type="ECO:0000256" key="6">
    <source>
        <dbReference type="ARBA" id="ARBA00023125"/>
    </source>
</evidence>
<keyword evidence="7" id="KW-0234">DNA repair</keyword>
<dbReference type="CDD" id="cd08966">
    <property type="entry name" value="EcFpg-like_N"/>
    <property type="match status" value="1"/>
</dbReference>
<dbReference type="GO" id="GO:0008270">
    <property type="term" value="F:zinc ion binding"/>
    <property type="evidence" value="ECO:0007669"/>
    <property type="project" value="InterPro"/>
</dbReference>
<dbReference type="SMART" id="SM00898">
    <property type="entry name" value="Fapy_DNA_glyco"/>
    <property type="match status" value="1"/>
</dbReference>
<accession>X0VY35</accession>
<evidence type="ECO:0000256" key="8">
    <source>
        <dbReference type="ARBA" id="ARBA00023239"/>
    </source>
</evidence>
<evidence type="ECO:0000256" key="10">
    <source>
        <dbReference type="ARBA" id="ARBA00023295"/>
    </source>
</evidence>
<dbReference type="Pfam" id="PF06831">
    <property type="entry name" value="H2TH"/>
    <property type="match status" value="1"/>
</dbReference>
<evidence type="ECO:0000313" key="13">
    <source>
        <dbReference type="EMBL" id="GAG15982.1"/>
    </source>
</evidence>
<dbReference type="SUPFAM" id="SSF81624">
    <property type="entry name" value="N-terminal domain of MutM-like DNA repair proteins"/>
    <property type="match status" value="1"/>
</dbReference>
<evidence type="ECO:0000256" key="3">
    <source>
        <dbReference type="ARBA" id="ARBA00011245"/>
    </source>
</evidence>
<dbReference type="EMBL" id="BARS01032554">
    <property type="protein sequence ID" value="GAG15982.1"/>
    <property type="molecule type" value="Genomic_DNA"/>
</dbReference>
<dbReference type="SMART" id="SM01232">
    <property type="entry name" value="H2TH"/>
    <property type="match status" value="1"/>
</dbReference>
<evidence type="ECO:0000259" key="12">
    <source>
        <dbReference type="PROSITE" id="PS51068"/>
    </source>
</evidence>
<dbReference type="InterPro" id="IPR035937">
    <property type="entry name" value="FPG_N"/>
</dbReference>
<proteinExistence type="inferred from homology"/>
<name>X0VY35_9ZZZZ</name>
<dbReference type="AlphaFoldDB" id="X0VY35"/>
<dbReference type="Gene3D" id="3.20.190.10">
    <property type="entry name" value="MutM-like, N-terminal"/>
    <property type="match status" value="1"/>
</dbReference>
<protein>
    <recommendedName>
        <fullName evidence="12">Formamidopyrimidine-DNA glycosylase catalytic domain-containing protein</fullName>
    </recommendedName>
</protein>
<dbReference type="InterPro" id="IPR010979">
    <property type="entry name" value="Ribosomal_uS13-like_H2TH"/>
</dbReference>
<dbReference type="Pfam" id="PF01149">
    <property type="entry name" value="Fapy_DNA_glyco"/>
    <property type="match status" value="1"/>
</dbReference>
<dbReference type="NCBIfam" id="TIGR00577">
    <property type="entry name" value="fpg"/>
    <property type="match status" value="1"/>
</dbReference>
<feature type="non-terminal residue" evidence="13">
    <location>
        <position position="218"/>
    </location>
</feature>
<dbReference type="GO" id="GO:0140078">
    <property type="term" value="F:class I DNA-(apurinic or apyrimidinic site) endonuclease activity"/>
    <property type="evidence" value="ECO:0007669"/>
    <property type="project" value="UniProtKB-EC"/>
</dbReference>
<dbReference type="SUPFAM" id="SSF46946">
    <property type="entry name" value="S13-like H2TH domain"/>
    <property type="match status" value="1"/>
</dbReference>
<keyword evidence="9" id="KW-0511">Multifunctional enzyme</keyword>
<keyword evidence="8" id="KW-0456">Lyase</keyword>